<protein>
    <submittedName>
        <fullName evidence="3">LuxR C-terminal-related transcriptional regulator</fullName>
    </submittedName>
</protein>
<dbReference type="SMART" id="SM00028">
    <property type="entry name" value="TPR"/>
    <property type="match status" value="3"/>
</dbReference>
<feature type="domain" description="HTH luxR-type" evidence="2">
    <location>
        <begin position="698"/>
        <end position="763"/>
    </location>
</feature>
<sequence>MAGGTGTHLGNLPADLTSTVGRRRETAEVLRLLSESRLVTVVGTGGVGKSRLALHAARHVQAALPDGAWLVELADLTDEDLLALKISSMLPMTMRAGNTAELVDSIGNRSLLLLLDNCEHMIDACAKLAPDLLRACPNLRILATSREPLRIDGESVFPAPPLSVPEEGQHRSQTATDRYDAVSLFLSRASAADPQFSLTPDNQETVFALCRRLDGLPLALELAAARTRSMSVLEILTRLEDRFGVLTCGSRTAPPRHRTLLGMVDHSHEQCSEAARMLWARMSVFAGGAGLAAVEWVGAGEEPLPGELHVALNELVEKSIVSFDGTRYQMLETLHLYGLHRLRASGEEDAARRAHRDYFAGLAARLEAGWFGADQAALLRAVLTDLPNIRVALQFCLTEPGEVRAGLGMAADLWSAWFVGGLHHEARHWIDRLLAAAPEPSRERVRALWVNGHFAVLGGTVPVGLLMLDECYDLAKRLDDDTAIAHVTFSRGIAHLFQGSVEAAVACFEEAVRLERQATGSTPRLAHFLVILGMAWCYIGQPDRAVPVLEEACDHCRAHGEKWLLSWAVLHLGHAALLQHRHGDAMALLSEALTRKCDLDDLFGICIALEFLGLAEADRGDAERATRLMGAGDALGEMFNIPARFEEWLTRRNQCLGQARESLGASAFNKALKEGRRFSKDGAVAYALRKEPVPVPLTGTEGRPLSPREREVAHLLTSGKTNKEIAAELFITRRTVDTHVENILSKLGFTSRTQVAALFGNREA</sequence>
<evidence type="ECO:0000259" key="2">
    <source>
        <dbReference type="PROSITE" id="PS50043"/>
    </source>
</evidence>
<comment type="caution">
    <text evidence="3">The sequence shown here is derived from an EMBL/GenBank/DDBJ whole genome shotgun (WGS) entry which is preliminary data.</text>
</comment>
<dbReference type="Gene3D" id="1.25.40.10">
    <property type="entry name" value="Tetratricopeptide repeat domain"/>
    <property type="match status" value="1"/>
</dbReference>
<dbReference type="SUPFAM" id="SSF48452">
    <property type="entry name" value="TPR-like"/>
    <property type="match status" value="1"/>
</dbReference>
<proteinExistence type="predicted"/>
<accession>A0ABV2ZZS8</accession>
<evidence type="ECO:0000313" key="3">
    <source>
        <dbReference type="EMBL" id="MEU3788106.1"/>
    </source>
</evidence>
<reference evidence="3 4" key="1">
    <citation type="submission" date="2024-06" db="EMBL/GenBank/DDBJ databases">
        <title>The Natural Products Discovery Center: Release of the First 8490 Sequenced Strains for Exploring Actinobacteria Biosynthetic Diversity.</title>
        <authorList>
            <person name="Kalkreuter E."/>
            <person name="Kautsar S.A."/>
            <person name="Yang D."/>
            <person name="Bader C.D."/>
            <person name="Teijaro C.N."/>
            <person name="Fluegel L."/>
            <person name="Davis C.M."/>
            <person name="Simpson J.R."/>
            <person name="Lauterbach L."/>
            <person name="Steele A.D."/>
            <person name="Gui C."/>
            <person name="Meng S."/>
            <person name="Li G."/>
            <person name="Viehrig K."/>
            <person name="Ye F."/>
            <person name="Su P."/>
            <person name="Kiefer A.F."/>
            <person name="Nichols A."/>
            <person name="Cepeda A.J."/>
            <person name="Yan W."/>
            <person name="Fan B."/>
            <person name="Jiang Y."/>
            <person name="Adhikari A."/>
            <person name="Zheng C.-J."/>
            <person name="Schuster L."/>
            <person name="Cowan T.M."/>
            <person name="Smanski M.J."/>
            <person name="Chevrette M.G."/>
            <person name="De Carvalho L.P.S."/>
            <person name="Shen B."/>
        </authorList>
    </citation>
    <scope>NUCLEOTIDE SEQUENCE [LARGE SCALE GENOMIC DNA]</scope>
    <source>
        <strain evidence="3 4">NPDC033843</strain>
    </source>
</reference>
<dbReference type="Gene3D" id="3.40.50.300">
    <property type="entry name" value="P-loop containing nucleotide triphosphate hydrolases"/>
    <property type="match status" value="1"/>
</dbReference>
<dbReference type="InterPro" id="IPR036388">
    <property type="entry name" value="WH-like_DNA-bd_sf"/>
</dbReference>
<keyword evidence="4" id="KW-1185">Reference proteome</keyword>
<dbReference type="CDD" id="cd06170">
    <property type="entry name" value="LuxR_C_like"/>
    <property type="match status" value="1"/>
</dbReference>
<dbReference type="SUPFAM" id="SSF46894">
    <property type="entry name" value="C-terminal effector domain of the bipartite response regulators"/>
    <property type="match status" value="1"/>
</dbReference>
<dbReference type="Proteomes" id="UP001550739">
    <property type="component" value="Unassembled WGS sequence"/>
</dbReference>
<dbReference type="PRINTS" id="PR00038">
    <property type="entry name" value="HTHLUXR"/>
</dbReference>
<feature type="repeat" description="TPR" evidence="1">
    <location>
        <begin position="485"/>
        <end position="518"/>
    </location>
</feature>
<dbReference type="Gene3D" id="1.10.10.10">
    <property type="entry name" value="Winged helix-like DNA-binding domain superfamily/Winged helix DNA-binding domain"/>
    <property type="match status" value="1"/>
</dbReference>
<dbReference type="RefSeq" id="WP_361710787.1">
    <property type="nucleotide sequence ID" value="NZ_JBEZVE010000076.1"/>
</dbReference>
<dbReference type="SUPFAM" id="SSF52540">
    <property type="entry name" value="P-loop containing nucleoside triphosphate hydrolases"/>
    <property type="match status" value="1"/>
</dbReference>
<dbReference type="PROSITE" id="PS50005">
    <property type="entry name" value="TPR"/>
    <property type="match status" value="1"/>
</dbReference>
<dbReference type="InterPro" id="IPR016032">
    <property type="entry name" value="Sig_transdc_resp-reg_C-effctor"/>
</dbReference>
<dbReference type="PANTHER" id="PTHR47691:SF3">
    <property type="entry name" value="HTH-TYPE TRANSCRIPTIONAL REGULATOR RV0890C-RELATED"/>
    <property type="match status" value="1"/>
</dbReference>
<dbReference type="InterPro" id="IPR019734">
    <property type="entry name" value="TPR_rpt"/>
</dbReference>
<dbReference type="PROSITE" id="PS50043">
    <property type="entry name" value="HTH_LUXR_2"/>
    <property type="match status" value="1"/>
</dbReference>
<dbReference type="EMBL" id="JBEZVE010000076">
    <property type="protein sequence ID" value="MEU3788106.1"/>
    <property type="molecule type" value="Genomic_DNA"/>
</dbReference>
<gene>
    <name evidence="3" type="ORF">AB0E89_47785</name>
</gene>
<dbReference type="PROSITE" id="PS00622">
    <property type="entry name" value="HTH_LUXR_1"/>
    <property type="match status" value="1"/>
</dbReference>
<dbReference type="InterPro" id="IPR027417">
    <property type="entry name" value="P-loop_NTPase"/>
</dbReference>
<dbReference type="PANTHER" id="PTHR47691">
    <property type="entry name" value="REGULATOR-RELATED"/>
    <property type="match status" value="1"/>
</dbReference>
<dbReference type="SMART" id="SM00421">
    <property type="entry name" value="HTH_LUXR"/>
    <property type="match status" value="1"/>
</dbReference>
<dbReference type="PRINTS" id="PR00364">
    <property type="entry name" value="DISEASERSIST"/>
</dbReference>
<dbReference type="InterPro" id="IPR000792">
    <property type="entry name" value="Tscrpt_reg_LuxR_C"/>
</dbReference>
<evidence type="ECO:0000313" key="4">
    <source>
        <dbReference type="Proteomes" id="UP001550739"/>
    </source>
</evidence>
<organism evidence="3 4">
    <name type="scientific">Streptomyces sp. 900129855</name>
    <dbReference type="NCBI Taxonomy" id="3155129"/>
    <lineage>
        <taxon>Bacteria</taxon>
        <taxon>Bacillati</taxon>
        <taxon>Actinomycetota</taxon>
        <taxon>Actinomycetes</taxon>
        <taxon>Kitasatosporales</taxon>
        <taxon>Streptomycetaceae</taxon>
        <taxon>Streptomyces</taxon>
    </lineage>
</organism>
<name>A0ABV2ZZS8_9ACTN</name>
<dbReference type="InterPro" id="IPR011990">
    <property type="entry name" value="TPR-like_helical_dom_sf"/>
</dbReference>
<dbReference type="Pfam" id="PF00196">
    <property type="entry name" value="GerE"/>
    <property type="match status" value="1"/>
</dbReference>
<evidence type="ECO:0000256" key="1">
    <source>
        <dbReference type="PROSITE-ProRule" id="PRU00339"/>
    </source>
</evidence>
<keyword evidence="1" id="KW-0802">TPR repeat</keyword>